<feature type="domain" description="MurNAc-LAA" evidence="4">
    <location>
        <begin position="117"/>
        <end position="275"/>
    </location>
</feature>
<dbReference type="SUPFAM" id="SSF53187">
    <property type="entry name" value="Zn-dependent exopeptidases"/>
    <property type="match status" value="1"/>
</dbReference>
<dbReference type="Pfam" id="PF01520">
    <property type="entry name" value="Amidase_3"/>
    <property type="match status" value="1"/>
</dbReference>
<keyword evidence="6" id="KW-1185">Reference proteome</keyword>
<dbReference type="AlphaFoldDB" id="A0A6I6K3P6"/>
<comment type="catalytic activity">
    <reaction evidence="1">
        <text>Hydrolyzes the link between N-acetylmuramoyl residues and L-amino acid residues in certain cell-wall glycopeptides.</text>
        <dbReference type="EC" id="3.5.1.28"/>
    </reaction>
</comment>
<accession>A0A6I6K3P6</accession>
<evidence type="ECO:0000256" key="2">
    <source>
        <dbReference type="ARBA" id="ARBA00011901"/>
    </source>
</evidence>
<gene>
    <name evidence="5" type="ORF">GM418_31390</name>
</gene>
<dbReference type="PANTHER" id="PTHR30404:SF0">
    <property type="entry name" value="N-ACETYLMURAMOYL-L-ALANINE AMIDASE AMIC"/>
    <property type="match status" value="1"/>
</dbReference>
<name>A0A6I6K3P6_9BACT</name>
<protein>
    <recommendedName>
        <fullName evidence="2">N-acetylmuramoyl-L-alanine amidase</fullName>
        <ecNumber evidence="2">3.5.1.28</ecNumber>
    </recommendedName>
</protein>
<proteinExistence type="predicted"/>
<dbReference type="CDD" id="cd02696">
    <property type="entry name" value="MurNAc-LAA"/>
    <property type="match status" value="1"/>
</dbReference>
<dbReference type="Proteomes" id="UP000428260">
    <property type="component" value="Chromosome"/>
</dbReference>
<evidence type="ECO:0000256" key="1">
    <source>
        <dbReference type="ARBA" id="ARBA00001561"/>
    </source>
</evidence>
<evidence type="ECO:0000313" key="5">
    <source>
        <dbReference type="EMBL" id="QGY48000.1"/>
    </source>
</evidence>
<dbReference type="KEGG" id="mcos:GM418_31390"/>
<evidence type="ECO:0000256" key="3">
    <source>
        <dbReference type="ARBA" id="ARBA00022801"/>
    </source>
</evidence>
<dbReference type="GO" id="GO:0008745">
    <property type="term" value="F:N-acetylmuramoyl-L-alanine amidase activity"/>
    <property type="evidence" value="ECO:0007669"/>
    <property type="project" value="UniProtKB-EC"/>
</dbReference>
<evidence type="ECO:0000259" key="4">
    <source>
        <dbReference type="SMART" id="SM00646"/>
    </source>
</evidence>
<sequence length="392" mass="44533">MQNNSNISIFVTEMNFVMKQSLFIFLIIFSYLSPKCAEIQGKNPTPSFQDESKVSIVVIDAGHGGKDPGAVVGTAREKDIVLDISLKLGAYIKGSFPGTKVIYTRDKDIFVPLYRRAEIANRSDADLFISIHANYVSARSVQGAETFVLGQHRSEDNLEVAKKENSVILLEDNYSTTYEDFDPNSSESYIMFEMIQDEYLEQSVMLASVIQDQFREVAKRYDRSVKQAGFLVLRETTMPSVLVEAGFLSHQSERNYLLSESGRDNIANSIFKAFKEYKRRIEEKSSFNLVTNPEEKPVVHNEKKENSNTASNSYYSVQVAATRRSLDTKPSNFNGEKNIFKINTGKIHKYYSGKFESYDDAVAERKRLQGKFKDAFIVVFEDDKLVSVKKIQ</sequence>
<keyword evidence="3" id="KW-0378">Hydrolase</keyword>
<dbReference type="EMBL" id="CP046401">
    <property type="protein sequence ID" value="QGY48000.1"/>
    <property type="molecule type" value="Genomic_DNA"/>
</dbReference>
<dbReference type="GO" id="GO:0009253">
    <property type="term" value="P:peptidoglycan catabolic process"/>
    <property type="evidence" value="ECO:0007669"/>
    <property type="project" value="InterPro"/>
</dbReference>
<dbReference type="InterPro" id="IPR050695">
    <property type="entry name" value="N-acetylmuramoyl_amidase_3"/>
</dbReference>
<dbReference type="SMART" id="SM00646">
    <property type="entry name" value="Ami_3"/>
    <property type="match status" value="1"/>
</dbReference>
<dbReference type="GO" id="GO:0030288">
    <property type="term" value="C:outer membrane-bounded periplasmic space"/>
    <property type="evidence" value="ECO:0007669"/>
    <property type="project" value="TreeGrafter"/>
</dbReference>
<dbReference type="PANTHER" id="PTHR30404">
    <property type="entry name" value="N-ACETYLMURAMOYL-L-ALANINE AMIDASE"/>
    <property type="match status" value="1"/>
</dbReference>
<organism evidence="5 6">
    <name type="scientific">Maribellus comscasis</name>
    <dbReference type="NCBI Taxonomy" id="2681766"/>
    <lineage>
        <taxon>Bacteria</taxon>
        <taxon>Pseudomonadati</taxon>
        <taxon>Bacteroidota</taxon>
        <taxon>Bacteroidia</taxon>
        <taxon>Marinilabiliales</taxon>
        <taxon>Prolixibacteraceae</taxon>
        <taxon>Maribellus</taxon>
    </lineage>
</organism>
<reference evidence="5 6" key="1">
    <citation type="submission" date="2019-11" db="EMBL/GenBank/DDBJ databases">
        <authorList>
            <person name="Zheng R.K."/>
            <person name="Sun C.M."/>
        </authorList>
    </citation>
    <scope>NUCLEOTIDE SEQUENCE [LARGE SCALE GENOMIC DNA]</scope>
    <source>
        <strain evidence="5 6">WC007</strain>
    </source>
</reference>
<dbReference type="FunFam" id="3.40.630.40:FF:000005">
    <property type="entry name" value="N-acetylmuramoyl-L-alanine amidase (AmiA)"/>
    <property type="match status" value="1"/>
</dbReference>
<dbReference type="Gene3D" id="3.40.630.40">
    <property type="entry name" value="Zn-dependent exopeptidases"/>
    <property type="match status" value="1"/>
</dbReference>
<dbReference type="EC" id="3.5.1.28" evidence="2"/>
<evidence type="ECO:0000313" key="6">
    <source>
        <dbReference type="Proteomes" id="UP000428260"/>
    </source>
</evidence>
<dbReference type="InterPro" id="IPR002508">
    <property type="entry name" value="MurNAc-LAA_cat"/>
</dbReference>